<dbReference type="Pfam" id="PF13977">
    <property type="entry name" value="TetR_C_6"/>
    <property type="match status" value="1"/>
</dbReference>
<keyword evidence="8" id="KW-1185">Reference proteome</keyword>
<evidence type="ECO:0000259" key="6">
    <source>
        <dbReference type="PROSITE" id="PS50977"/>
    </source>
</evidence>
<keyword evidence="1" id="KW-0678">Repressor</keyword>
<evidence type="ECO:0000256" key="5">
    <source>
        <dbReference type="PROSITE-ProRule" id="PRU00335"/>
    </source>
</evidence>
<keyword evidence="3 5" id="KW-0238">DNA-binding</keyword>
<feature type="DNA-binding region" description="H-T-H motif" evidence="5">
    <location>
        <begin position="37"/>
        <end position="56"/>
    </location>
</feature>
<dbReference type="PANTHER" id="PTHR30055:SF228">
    <property type="entry name" value="TRANSCRIPTIONAL REGULATOR-RELATED"/>
    <property type="match status" value="1"/>
</dbReference>
<name>A0A4S3MJ23_9RHOB</name>
<evidence type="ECO:0000313" key="8">
    <source>
        <dbReference type="Proteomes" id="UP000309450"/>
    </source>
</evidence>
<sequence>MTGERRKFTREGEERRREALISATLDLVAEGGVMAATVRAIAARAGVTPGLIRHYFTGKEDLTRAAYRGLMDRMTAENLDVIRNAGADPAARLAAFVAASLRPPVVHAGRLGRWAAFIQMVRRDPAIREVHEATYLNYRDQLQGLIADLPGSRDEGDLRRLAIACNGVIDGLWLEGCALPESFPDDELARIGVAAVGAILGVDLMPHIPDPAAESETP</sequence>
<evidence type="ECO:0000256" key="1">
    <source>
        <dbReference type="ARBA" id="ARBA00022491"/>
    </source>
</evidence>
<dbReference type="SUPFAM" id="SSF46689">
    <property type="entry name" value="Homeodomain-like"/>
    <property type="match status" value="1"/>
</dbReference>
<reference evidence="7 8" key="1">
    <citation type="submission" date="2019-04" db="EMBL/GenBank/DDBJ databases">
        <title>Draft genome sequence of Gemmobacter aestuarii sp. nov.</title>
        <authorList>
            <person name="Hameed A."/>
            <person name="Lin S.-Y."/>
            <person name="Shahina M."/>
            <person name="Lai W.-A."/>
            <person name="Young C.-C."/>
        </authorList>
    </citation>
    <scope>NUCLEOTIDE SEQUENCE [LARGE SCALE GENOMIC DNA]</scope>
    <source>
        <strain evidence="7 8">CC-PW-75</strain>
    </source>
</reference>
<accession>A0A4S3MJ23</accession>
<dbReference type="InterPro" id="IPR001647">
    <property type="entry name" value="HTH_TetR"/>
</dbReference>
<evidence type="ECO:0000256" key="2">
    <source>
        <dbReference type="ARBA" id="ARBA00023015"/>
    </source>
</evidence>
<keyword evidence="2" id="KW-0805">Transcription regulation</keyword>
<dbReference type="SUPFAM" id="SSF48498">
    <property type="entry name" value="Tetracyclin repressor-like, C-terminal domain"/>
    <property type="match status" value="1"/>
</dbReference>
<feature type="domain" description="HTH tetR-type" evidence="6">
    <location>
        <begin position="14"/>
        <end position="74"/>
    </location>
</feature>
<dbReference type="Proteomes" id="UP000309450">
    <property type="component" value="Unassembled WGS sequence"/>
</dbReference>
<keyword evidence="4" id="KW-0804">Transcription</keyword>
<organism evidence="7 8">
    <name type="scientific">Aliigemmobacter aestuarii</name>
    <dbReference type="NCBI Taxonomy" id="1445661"/>
    <lineage>
        <taxon>Bacteria</taxon>
        <taxon>Pseudomonadati</taxon>
        <taxon>Pseudomonadota</taxon>
        <taxon>Alphaproteobacteria</taxon>
        <taxon>Rhodobacterales</taxon>
        <taxon>Paracoccaceae</taxon>
        <taxon>Aliigemmobacter</taxon>
    </lineage>
</organism>
<gene>
    <name evidence="7" type="ORF">E7811_15965</name>
</gene>
<proteinExistence type="predicted"/>
<dbReference type="PANTHER" id="PTHR30055">
    <property type="entry name" value="HTH-TYPE TRANSCRIPTIONAL REGULATOR RUTR"/>
    <property type="match status" value="1"/>
</dbReference>
<dbReference type="GO" id="GO:0000976">
    <property type="term" value="F:transcription cis-regulatory region binding"/>
    <property type="evidence" value="ECO:0007669"/>
    <property type="project" value="TreeGrafter"/>
</dbReference>
<dbReference type="Gene3D" id="1.10.357.10">
    <property type="entry name" value="Tetracycline Repressor, domain 2"/>
    <property type="match status" value="1"/>
</dbReference>
<dbReference type="InterPro" id="IPR009057">
    <property type="entry name" value="Homeodomain-like_sf"/>
</dbReference>
<evidence type="ECO:0000256" key="3">
    <source>
        <dbReference type="ARBA" id="ARBA00023125"/>
    </source>
</evidence>
<protein>
    <submittedName>
        <fullName evidence="7">TetR family transcriptional regulator</fullName>
    </submittedName>
</protein>
<dbReference type="PROSITE" id="PS50977">
    <property type="entry name" value="HTH_TETR_2"/>
    <property type="match status" value="1"/>
</dbReference>
<dbReference type="InterPro" id="IPR039538">
    <property type="entry name" value="BetI_C"/>
</dbReference>
<dbReference type="EMBL" id="SSND01000005">
    <property type="protein sequence ID" value="THD81415.1"/>
    <property type="molecule type" value="Genomic_DNA"/>
</dbReference>
<dbReference type="InterPro" id="IPR050109">
    <property type="entry name" value="HTH-type_TetR-like_transc_reg"/>
</dbReference>
<evidence type="ECO:0000256" key="4">
    <source>
        <dbReference type="ARBA" id="ARBA00023163"/>
    </source>
</evidence>
<evidence type="ECO:0000313" key="7">
    <source>
        <dbReference type="EMBL" id="THD81415.1"/>
    </source>
</evidence>
<dbReference type="InterPro" id="IPR036271">
    <property type="entry name" value="Tet_transcr_reg_TetR-rel_C_sf"/>
</dbReference>
<dbReference type="PRINTS" id="PR00455">
    <property type="entry name" value="HTHTETR"/>
</dbReference>
<dbReference type="OrthoDB" id="9809265at2"/>
<dbReference type="PROSITE" id="PS01081">
    <property type="entry name" value="HTH_TETR_1"/>
    <property type="match status" value="1"/>
</dbReference>
<dbReference type="InterPro" id="IPR023772">
    <property type="entry name" value="DNA-bd_HTH_TetR-type_CS"/>
</dbReference>
<dbReference type="GO" id="GO:0003700">
    <property type="term" value="F:DNA-binding transcription factor activity"/>
    <property type="evidence" value="ECO:0007669"/>
    <property type="project" value="TreeGrafter"/>
</dbReference>
<dbReference type="Pfam" id="PF00440">
    <property type="entry name" value="TetR_N"/>
    <property type="match status" value="1"/>
</dbReference>
<dbReference type="RefSeq" id="WP_136395673.1">
    <property type="nucleotide sequence ID" value="NZ_SSND01000005.1"/>
</dbReference>
<comment type="caution">
    <text evidence="7">The sequence shown here is derived from an EMBL/GenBank/DDBJ whole genome shotgun (WGS) entry which is preliminary data.</text>
</comment>
<dbReference type="AlphaFoldDB" id="A0A4S3MJ23"/>